<organism evidence="7 8">
    <name type="scientific">Aequoribacter fuscus</name>
    <dbReference type="NCBI Taxonomy" id="2518989"/>
    <lineage>
        <taxon>Bacteria</taxon>
        <taxon>Pseudomonadati</taxon>
        <taxon>Pseudomonadota</taxon>
        <taxon>Gammaproteobacteria</taxon>
        <taxon>Cellvibrionales</taxon>
        <taxon>Halieaceae</taxon>
        <taxon>Aequoribacter</taxon>
    </lineage>
</organism>
<dbReference type="AlphaFoldDB" id="F3L275"/>
<evidence type="ECO:0000313" key="8">
    <source>
        <dbReference type="Proteomes" id="UP000005615"/>
    </source>
</evidence>
<evidence type="ECO:0000259" key="5">
    <source>
        <dbReference type="Pfam" id="PF00389"/>
    </source>
</evidence>
<dbReference type="Pfam" id="PF02826">
    <property type="entry name" value="2-Hacid_dh_C"/>
    <property type="match status" value="1"/>
</dbReference>
<dbReference type="PROSITE" id="PS00065">
    <property type="entry name" value="D_2_HYDROXYACID_DH_1"/>
    <property type="match status" value="1"/>
</dbReference>
<dbReference type="SUPFAM" id="SSF52283">
    <property type="entry name" value="Formate/glycerate dehydrogenase catalytic domain-like"/>
    <property type="match status" value="1"/>
</dbReference>
<keyword evidence="2 4" id="KW-0560">Oxidoreductase</keyword>
<dbReference type="InterPro" id="IPR029752">
    <property type="entry name" value="D-isomer_DH_CS1"/>
</dbReference>
<dbReference type="OrthoDB" id="9805416at2"/>
<name>F3L275_9GAMM</name>
<dbReference type="STRING" id="2518989.IMCC3088_1642"/>
<dbReference type="InterPro" id="IPR036291">
    <property type="entry name" value="NAD(P)-bd_dom_sf"/>
</dbReference>
<dbReference type="Proteomes" id="UP000005615">
    <property type="component" value="Unassembled WGS sequence"/>
</dbReference>
<comment type="caution">
    <text evidence="7">The sequence shown here is derived from an EMBL/GenBank/DDBJ whole genome shotgun (WGS) entry which is preliminary data.</text>
</comment>
<dbReference type="SUPFAM" id="SSF51735">
    <property type="entry name" value="NAD(P)-binding Rossmann-fold domains"/>
    <property type="match status" value="1"/>
</dbReference>
<sequence length="323" mass="35348">MGKPSVFVTRRWPNAVESRLSETYDTTFNRQDRALTPTELKEALIKYDAILPTVTDSLNAEVLDVASPKTRFLGNFGVGYSHICEESARALGLTVTNTPGVLSECTADLTIMLMLMVARRAGEGERELRSGKWSGWAPTHMVGTKVSGKRLGIIGFGRIGQEVARRAHHGFGMNVVVYNRSAISSKALAECGARQVDTLDELIPQCDFLSLHCPGGSSNRHLINAERLRLMNRDAYIINTARGEVIDEFALAEALEDGSIGGAALDVFEGEPIINASLLECGKTVLLPHLGSATLETRQAMGFRVIENLDDFFEGREPRDRVI</sequence>
<dbReference type="PANTHER" id="PTHR10996:SF283">
    <property type="entry name" value="GLYOXYLATE_HYDROXYPYRUVATE REDUCTASE B"/>
    <property type="match status" value="1"/>
</dbReference>
<dbReference type="PANTHER" id="PTHR10996">
    <property type="entry name" value="2-HYDROXYACID DEHYDROGENASE-RELATED"/>
    <property type="match status" value="1"/>
</dbReference>
<dbReference type="Pfam" id="PF00389">
    <property type="entry name" value="2-Hacid_dh"/>
    <property type="match status" value="1"/>
</dbReference>
<evidence type="ECO:0000256" key="4">
    <source>
        <dbReference type="RuleBase" id="RU003719"/>
    </source>
</evidence>
<dbReference type="InterPro" id="IPR029753">
    <property type="entry name" value="D-isomer_DH_CS"/>
</dbReference>
<gene>
    <name evidence="7" type="ORF">IMCC3088_1642</name>
</gene>
<dbReference type="GO" id="GO:0051287">
    <property type="term" value="F:NAD binding"/>
    <property type="evidence" value="ECO:0007669"/>
    <property type="project" value="InterPro"/>
</dbReference>
<dbReference type="Gene3D" id="3.40.50.720">
    <property type="entry name" value="NAD(P)-binding Rossmann-like Domain"/>
    <property type="match status" value="2"/>
</dbReference>
<dbReference type="eggNOG" id="COG1052">
    <property type="taxonomic scope" value="Bacteria"/>
</dbReference>
<feature type="domain" description="D-isomer specific 2-hydroxyacid dehydrogenase NAD-binding" evidence="6">
    <location>
        <begin position="111"/>
        <end position="291"/>
    </location>
</feature>
<dbReference type="GO" id="GO:0030267">
    <property type="term" value="F:glyoxylate reductase (NADPH) activity"/>
    <property type="evidence" value="ECO:0007669"/>
    <property type="project" value="TreeGrafter"/>
</dbReference>
<keyword evidence="8" id="KW-1185">Reference proteome</keyword>
<dbReference type="RefSeq" id="WP_009575873.1">
    <property type="nucleotide sequence ID" value="NZ_AEIG01000044.1"/>
</dbReference>
<keyword evidence="3" id="KW-0520">NAD</keyword>
<accession>F3L275</accession>
<evidence type="ECO:0000256" key="3">
    <source>
        <dbReference type="ARBA" id="ARBA00023027"/>
    </source>
</evidence>
<dbReference type="GO" id="GO:0005829">
    <property type="term" value="C:cytosol"/>
    <property type="evidence" value="ECO:0007669"/>
    <property type="project" value="TreeGrafter"/>
</dbReference>
<evidence type="ECO:0000313" key="7">
    <source>
        <dbReference type="EMBL" id="EGG29566.1"/>
    </source>
</evidence>
<evidence type="ECO:0000256" key="1">
    <source>
        <dbReference type="ARBA" id="ARBA00005854"/>
    </source>
</evidence>
<dbReference type="FunFam" id="3.40.50.720:FF:000203">
    <property type="entry name" value="D-3-phosphoglycerate dehydrogenase (SerA)"/>
    <property type="match status" value="1"/>
</dbReference>
<dbReference type="InterPro" id="IPR006140">
    <property type="entry name" value="D-isomer_DH_NAD-bd"/>
</dbReference>
<dbReference type="PROSITE" id="PS00670">
    <property type="entry name" value="D_2_HYDROXYACID_DH_2"/>
    <property type="match status" value="1"/>
</dbReference>
<dbReference type="InterPro" id="IPR050223">
    <property type="entry name" value="D-isomer_2-hydroxyacid_DH"/>
</dbReference>
<reference evidence="7 8" key="1">
    <citation type="journal article" date="2011" name="J. Bacteriol.">
        <title>Genome sequence of strain IMCC3088, a proteorhodopsin-containing marine bacterium belonging to the OM60/NOR5 clade.</title>
        <authorList>
            <person name="Jang Y."/>
            <person name="Oh H.M."/>
            <person name="Kang I."/>
            <person name="Lee K."/>
            <person name="Yang S.J."/>
            <person name="Cho J.C."/>
        </authorList>
    </citation>
    <scope>NUCLEOTIDE SEQUENCE [LARGE SCALE GENOMIC DNA]</scope>
    <source>
        <strain evidence="7 8">IMCC3088</strain>
    </source>
</reference>
<dbReference type="GO" id="GO:0016618">
    <property type="term" value="F:hydroxypyruvate reductase [NAD(P)H] activity"/>
    <property type="evidence" value="ECO:0007669"/>
    <property type="project" value="TreeGrafter"/>
</dbReference>
<evidence type="ECO:0000259" key="6">
    <source>
        <dbReference type="Pfam" id="PF02826"/>
    </source>
</evidence>
<protein>
    <submittedName>
        <fullName evidence="7">Glyoxylate reductase / Hydroxypyruvate reductase</fullName>
    </submittedName>
</protein>
<keyword evidence="7" id="KW-0670">Pyruvate</keyword>
<proteinExistence type="inferred from homology"/>
<comment type="similarity">
    <text evidence="1 4">Belongs to the D-isomer specific 2-hydroxyacid dehydrogenase family.</text>
</comment>
<evidence type="ECO:0000256" key="2">
    <source>
        <dbReference type="ARBA" id="ARBA00023002"/>
    </source>
</evidence>
<dbReference type="InterPro" id="IPR006139">
    <property type="entry name" value="D-isomer_2_OHA_DH_cat_dom"/>
</dbReference>
<dbReference type="PROSITE" id="PS00671">
    <property type="entry name" value="D_2_HYDROXYACID_DH_3"/>
    <property type="match status" value="1"/>
</dbReference>
<dbReference type="EMBL" id="AEIG01000044">
    <property type="protein sequence ID" value="EGG29566.1"/>
    <property type="molecule type" value="Genomic_DNA"/>
</dbReference>
<feature type="domain" description="D-isomer specific 2-hydroxyacid dehydrogenase catalytic" evidence="5">
    <location>
        <begin position="16"/>
        <end position="322"/>
    </location>
</feature>
<dbReference type="CDD" id="cd05301">
    <property type="entry name" value="GDH"/>
    <property type="match status" value="1"/>
</dbReference>